<dbReference type="OrthoDB" id="32215at10239"/>
<sequence length="145" mass="15895">MKNGIFSDSEKLSTILLIILGLIPASRGVYWITNSQVAIDDSPLYEKLDSIAPLFVWGLPILIGGLFLIVASIFIVSPKTRTHYYIFLIIGGLLCGLGSIVIAAASVENNLNWLTPVHNTCLSIGFFAITWIGISSLWNQKKEKT</sequence>
<keyword evidence="1" id="KW-0812">Transmembrane</keyword>
<feature type="transmembrane region" description="Helical" evidence="1">
    <location>
        <begin position="117"/>
        <end position="138"/>
    </location>
</feature>
<dbReference type="GeneID" id="19685789"/>
<keyword evidence="1" id="KW-1133">Transmembrane helix</keyword>
<keyword evidence="3" id="KW-1185">Reference proteome</keyword>
<evidence type="ECO:0000313" key="3">
    <source>
        <dbReference type="Proteomes" id="UP000026999"/>
    </source>
</evidence>
<organism evidence="2 3">
    <name type="scientific">Staphylococcus phage 6ec</name>
    <dbReference type="NCBI Taxonomy" id="1500386"/>
    <lineage>
        <taxon>Viruses</taxon>
        <taxon>Duplodnaviria</taxon>
        <taxon>Heunggongvirae</taxon>
        <taxon>Uroviricota</taxon>
        <taxon>Caudoviricetes</taxon>
        <taxon>Sextaecvirus</taxon>
        <taxon>Sextaecvirus sextaec</taxon>
    </lineage>
</organism>
<name>A0A060AKU3_9CAUD</name>
<dbReference type="EMBL" id="KJ804259">
    <property type="protein sequence ID" value="AIA64073.1"/>
    <property type="molecule type" value="Genomic_DNA"/>
</dbReference>
<keyword evidence="1" id="KW-0472">Membrane</keyword>
<gene>
    <name evidence="2" type="ORF">PHAGE6E_47</name>
</gene>
<dbReference type="RefSeq" id="YP_009042552.1">
    <property type="nucleotide sequence ID" value="NC_024355.1"/>
</dbReference>
<protein>
    <submittedName>
        <fullName evidence="2">Uncharacterized protein</fullName>
    </submittedName>
</protein>
<evidence type="ECO:0000313" key="2">
    <source>
        <dbReference type="EMBL" id="AIA64073.1"/>
    </source>
</evidence>
<proteinExistence type="predicted"/>
<dbReference type="KEGG" id="vg:19685789"/>
<reference evidence="2 3" key="1">
    <citation type="journal article" date="2014" name="Genome Announc.">
        <title>Complete Genome Sequence of a Staphylococcus epidermidis Bacteriophage Isolated from the Anterior Nares of Humans.</title>
        <authorList>
            <person name="Aswani V.H."/>
            <person name="Tremblay D.M."/>
            <person name="Moineau S."/>
            <person name="Shukla S.K."/>
        </authorList>
    </citation>
    <scope>NUCLEOTIDE SEQUENCE [LARGE SCALE GENOMIC DNA]</scope>
</reference>
<dbReference type="Proteomes" id="UP000026999">
    <property type="component" value="Segment"/>
</dbReference>
<feature type="transmembrane region" description="Helical" evidence="1">
    <location>
        <begin position="12"/>
        <end position="32"/>
    </location>
</feature>
<evidence type="ECO:0000256" key="1">
    <source>
        <dbReference type="SAM" id="Phobius"/>
    </source>
</evidence>
<feature type="transmembrane region" description="Helical" evidence="1">
    <location>
        <begin position="84"/>
        <end position="105"/>
    </location>
</feature>
<accession>A0A060AKU3</accession>
<feature type="transmembrane region" description="Helical" evidence="1">
    <location>
        <begin position="52"/>
        <end position="77"/>
    </location>
</feature>